<feature type="region of interest" description="C-terminal hotdog fold" evidence="8">
    <location>
        <begin position="1129"/>
        <end position="1286"/>
    </location>
</feature>
<reference evidence="13 14" key="1">
    <citation type="journal article" date="2016" name="Genome Announc.">
        <title>Genome Sequence of Madurella mycetomatis mm55, Isolated from a Human Mycetoma Case in Sudan.</title>
        <authorList>
            <person name="Smit S."/>
            <person name="Derks M.F."/>
            <person name="Bervoets S."/>
            <person name="Fahal A."/>
            <person name="van Leeuwen W."/>
            <person name="van Belkum A."/>
            <person name="van de Sande W.W."/>
        </authorList>
    </citation>
    <scope>NUCLEOTIDE SEQUENCE [LARGE SCALE GENOMIC DNA]</scope>
    <source>
        <strain evidence="14">mm55</strain>
    </source>
</reference>
<dbReference type="InterPro" id="IPR016035">
    <property type="entry name" value="Acyl_Trfase/lysoPLipase"/>
</dbReference>
<dbReference type="InterPro" id="IPR016039">
    <property type="entry name" value="Thiolase-like"/>
</dbReference>
<dbReference type="SMART" id="SM00827">
    <property type="entry name" value="PKS_AT"/>
    <property type="match status" value="1"/>
</dbReference>
<dbReference type="Gene3D" id="3.40.47.10">
    <property type="match status" value="1"/>
</dbReference>
<dbReference type="SMART" id="SM00829">
    <property type="entry name" value="PKS_ER"/>
    <property type="match status" value="1"/>
</dbReference>
<dbReference type="VEuPathDB" id="FungiDB:MMYC01_206844"/>
<dbReference type="SMART" id="SM00825">
    <property type="entry name" value="PKS_KS"/>
    <property type="match status" value="1"/>
</dbReference>
<feature type="domain" description="Carrier" evidence="10">
    <location>
        <begin position="2493"/>
        <end position="2570"/>
    </location>
</feature>
<keyword evidence="1" id="KW-0596">Phosphopantetheine</keyword>
<feature type="domain" description="PKS/mFAS DH" evidence="12">
    <location>
        <begin position="978"/>
        <end position="1286"/>
    </location>
</feature>
<dbReference type="SUPFAM" id="SSF47336">
    <property type="entry name" value="ACP-like"/>
    <property type="match status" value="1"/>
</dbReference>
<evidence type="ECO:0000259" key="11">
    <source>
        <dbReference type="PROSITE" id="PS52004"/>
    </source>
</evidence>
<evidence type="ECO:0000259" key="10">
    <source>
        <dbReference type="PROSITE" id="PS50075"/>
    </source>
</evidence>
<dbReference type="InterPro" id="IPR049551">
    <property type="entry name" value="PKS_DH_C"/>
</dbReference>
<dbReference type="CDD" id="cd05195">
    <property type="entry name" value="enoyl_red"/>
    <property type="match status" value="1"/>
</dbReference>
<dbReference type="InterPro" id="IPR014043">
    <property type="entry name" value="Acyl_transferase_dom"/>
</dbReference>
<evidence type="ECO:0000313" key="13">
    <source>
        <dbReference type="EMBL" id="KXX76480.1"/>
    </source>
</evidence>
<dbReference type="InterPro" id="IPR057326">
    <property type="entry name" value="KR_dom"/>
</dbReference>
<dbReference type="Gene3D" id="3.40.366.10">
    <property type="entry name" value="Malonyl-Coenzyme A Acyl Carrier Protein, domain 2"/>
    <property type="match status" value="1"/>
</dbReference>
<dbReference type="Gene3D" id="1.10.1200.10">
    <property type="entry name" value="ACP-like"/>
    <property type="match status" value="1"/>
</dbReference>
<dbReference type="Gene3D" id="3.10.129.110">
    <property type="entry name" value="Polyketide synthase dehydratase"/>
    <property type="match status" value="1"/>
</dbReference>
<name>A0A175VZM2_9PEZI</name>
<dbReference type="SUPFAM" id="SSF50129">
    <property type="entry name" value="GroES-like"/>
    <property type="match status" value="1"/>
</dbReference>
<dbReference type="InterPro" id="IPR056501">
    <property type="entry name" value="NAD-bd_HRPKS_sdrA"/>
</dbReference>
<sequence length="2583" mass="276918">MTIDNRDFRNGTHHSNGVNGFDSSNGYINPDGNDGGRPKNLSSPLPIAIVGMACRFAGDATNPEKLWDLCSSGRDAWSRIPGSRFDVESLYDPNSEKPGRVAMRIDRGDFNHAIGGYFLQEDMAAFDAAFFNFTADVASAMDPQLRMLLEVVYEATEDAGLPIEKLAGPGPNTSVFVGCYTKDYHDLQTRDPETMPSSTLTGNYTAMFSNRVSHFYDFQGASMSIDTGCSAALAALHQGCQTIRSGESSVSIIGASNVILNPDIYIAMSSLGMVGADGRCYAWDSRAQGYGRGEGVAVLVLKSLDAALRDGDRVHAVIRNSALNQDGRTTTITSPSLEAQIRLIRDCYRAAGLDLSETGYVEAHMTGTQAGDATEAESLARTFGMSRDVHDPVWVGSVKTNVGHTEGVSGLAGIIKAVMAMKHQSIPPNLNYVVGNSKIPLENWHLRVPTELVPWPSDKPLRASINNFGYGGTNAHVILEGPPEYGIQNGSSASVDDYADDASRIYILSAQDSATIRNMASNLASYLRHGLETGAAPSPAALAYTLSSRRSRLSYVAAIRAESLPSLAELLSSPAALRISHCPPTKAAPRLGFVFNGQGAQWHAMGRELLTAYPVFAAAIEEADFILRGYGADWSLREELLRDAKTSRVSEIHLGQPITVALQLCLVFLLREWGIRPTAVTSHSSGEIAAAYAAGALSFEQALGVTYWRGELARSLLDHKVSGLVGGMAAGGVGADEAERYVVDTKSGGKAVVACVNSPESVTFAGDVDDLNEVVARLEADGKFVRKLNVPLAYHSHHMLRMADAYTEKLREIVPSKPTWSGSVMYTSPVTGGIIASPDMLTPEHYVRNLTSPVLFSQAFEAMCFGPDGDSAAQVDAIVEIGPHSTLSAPIRQILGGRKMAYVSCLKRSVDAVSTMQDLGSELFRLGYPVALDIINHCFPSNSTFVHDLPSYPWNHASRYWVESRINRDIRFKTFPPHELLGLPVSGATTPAWRNFLRLADLPWVGDHRVDGVAVLPGAAYVSMAIEAVRLVSDPSAGDIKRYLVRDVEFLSALTVPETGSSSGDAVEMHLSLRPRQDEVGWFEFDVESLGTNGVWVGNCRGLVSAVVSSNGLDDAVVQDVESFLGDNVQYIDGPTLRTHVAEMSIEYGPAFQGLSEGRFSTTNRAATELRIQGPQESESPTTSYVIHPTTLDCIVQATYTNLPPGTGKMSIVLPRSLRAMTLDGSLSSKPGHGLVVLSELYEAQRKGYTSRVSVIDSELLPDHSNTVQLRVEGLFCQAIPRRPLSGPSILLSTTRWEPDTLHSIPTAIKEAMRTILSDKELDIEKKLVRASYHLIADAVSGLEGQNQNLDAWTPRQRALFNWMKAVVTKGKSGQLATRSKMWARASKGVKQMLFDELKAGGAYGDLLVRVGSRLAGIVGGDIEVGEALKQDEGDSQNQYLQLPPRVQVRSHKHLARLLQLFAVKNPGAKVLEIGAGAGAATQVALEAFSPRSDGGSLIGGYIATNPSFGPLEGVKTKLASWANMIEFRELDIEKDPLSAGLAAHSFDLILASTAMQAVENREQALLNIRKLLRPDGKLILVELTQDRLDAQLIFGALSDWKTEGDEPAQAIKVQQWDELLRATGFTGVEFDIGDCDQPQFQGSSVILTTAAASEEEGHASESAISIVVPSLLGQPTQWITKLTEAIRAETGITAAAETLDSVNPSDKTICILTDIANGETILDSLNKSNFFKLRRVLTTSSGILWLTTSGGAIDAPSPTSAQVQGLLRTLRQEDTSKAYMLLDLPRNWTQEPELAIGHIVHVLKRTLSVKIKGLTSTDWEYAVKDSILHVPRIYSAQDDSKNESDVALLQPFHQPGRVLVWEDLAPEEPGFIEDSPRKSIPDDMVEIETRAFSADLFSSHGDHDEMPGVYEVAGVITRLGKHALADGLQVGDNVCGVVKAPFASAVRAARTSIAKIPDGLSLSNAVCVPLAYAAAYYALGHVARLQRGEKVLILHTAGSHDMEAALAVARHIGAEPLFVAATEAEAQLLVDKYRVPSGHVLSRQGTNSITTAIVEKANFKGVDVLITSQTSSPLAPLLQSALESIARFGRFVEVGGSGKGIDLAALAARCVAYGCVDVLHLAEHNGQLMKEALEASLDIIGGDYSSHATVTKVPVSQIDRALEYVHQRRQGGQVGKVIVVPQDGELVKVLSRARPLSLNDEDSTYLVVGGVGAIGGAVAAWMASKGAKNVVVVSRNAEAHPKGAIMVQEAAAKGCRLQFLNCDIASEESLVALLSKVSAVLPPIRGVVHAASVLDDTIFENMTFSQWQRATAPKIAGVSNLQKHLPAHLSFFVLLSSITGVAGHPSQANYAAANTFEDAFARHRASLGLAATSLDLPAITGVGMVADDNGAQQRIEALGTKSISIESVLDLIDTTIQQQSSNTQDNVQVIVGLLPWNRLPADAAIRRDSRFGTLRLAESSTSSAASSTQTTSQDPTSLLVRTISSGRKIGQEGKDKVAEALAARLATIFNVPVESVDVGVAVAAHGVDSLVAIELRNWLASAAKAKLSIFDILQSASLRGLAELVIGRSALAPELNGVAGKE</sequence>
<dbReference type="GO" id="GO:0031177">
    <property type="term" value="F:phosphopantetheine binding"/>
    <property type="evidence" value="ECO:0007669"/>
    <property type="project" value="InterPro"/>
</dbReference>
<dbReference type="InterPro" id="IPR016036">
    <property type="entry name" value="Malonyl_transacylase_ACP-bd"/>
</dbReference>
<dbReference type="PANTHER" id="PTHR43775">
    <property type="entry name" value="FATTY ACID SYNTHASE"/>
    <property type="match status" value="1"/>
</dbReference>
<dbReference type="AlphaFoldDB" id="A0A175VZM2"/>
<dbReference type="InterPro" id="IPR050091">
    <property type="entry name" value="PKS_NRPS_Biosynth_Enz"/>
</dbReference>
<feature type="compositionally biased region" description="Basic and acidic residues" evidence="9">
    <location>
        <begin position="1"/>
        <end position="10"/>
    </location>
</feature>
<keyword evidence="14" id="KW-1185">Reference proteome</keyword>
<dbReference type="Pfam" id="PF23114">
    <property type="entry name" value="NAD-bd_HRPKS_sdrA"/>
    <property type="match status" value="1"/>
</dbReference>
<dbReference type="InterPro" id="IPR029063">
    <property type="entry name" value="SAM-dependent_MTases_sf"/>
</dbReference>
<dbReference type="InterPro" id="IPR014031">
    <property type="entry name" value="Ketoacyl_synth_C"/>
</dbReference>
<dbReference type="PROSITE" id="PS52019">
    <property type="entry name" value="PKS_MFAS_DH"/>
    <property type="match status" value="1"/>
</dbReference>
<feature type="compositionally biased region" description="Polar residues" evidence="9">
    <location>
        <begin position="13"/>
        <end position="27"/>
    </location>
</feature>
<dbReference type="InterPro" id="IPR020806">
    <property type="entry name" value="PKS_PP-bd"/>
</dbReference>
<dbReference type="InterPro" id="IPR049552">
    <property type="entry name" value="PKS_DH_N"/>
</dbReference>
<dbReference type="InterPro" id="IPR013968">
    <property type="entry name" value="PKS_KR"/>
</dbReference>
<proteinExistence type="predicted"/>
<dbReference type="InterPro" id="IPR011032">
    <property type="entry name" value="GroES-like_sf"/>
</dbReference>
<dbReference type="InterPro" id="IPR013217">
    <property type="entry name" value="Methyltransf_12"/>
</dbReference>
<evidence type="ECO:0000256" key="9">
    <source>
        <dbReference type="SAM" id="MobiDB-lite"/>
    </source>
</evidence>
<dbReference type="Pfam" id="PF08242">
    <property type="entry name" value="Methyltransf_12"/>
    <property type="match status" value="1"/>
</dbReference>
<dbReference type="Proteomes" id="UP000078237">
    <property type="component" value="Unassembled WGS sequence"/>
</dbReference>
<gene>
    <name evidence="13" type="ORF">MMYC01_206844</name>
</gene>
<dbReference type="SMART" id="SM00826">
    <property type="entry name" value="PKS_DH"/>
    <property type="match status" value="1"/>
</dbReference>
<keyword evidence="7" id="KW-0012">Acyltransferase</keyword>
<dbReference type="SUPFAM" id="SSF51735">
    <property type="entry name" value="NAD(P)-binding Rossmann-fold domains"/>
    <property type="match status" value="2"/>
</dbReference>
<dbReference type="Pfam" id="PF23297">
    <property type="entry name" value="ACP_SdgA_C"/>
    <property type="match status" value="1"/>
</dbReference>
<dbReference type="InterPro" id="IPR020841">
    <property type="entry name" value="PKS_Beta-ketoAc_synthase_dom"/>
</dbReference>
<dbReference type="InterPro" id="IPR009081">
    <property type="entry name" value="PP-bd_ACP"/>
</dbReference>
<dbReference type="Pfam" id="PF02801">
    <property type="entry name" value="Ketoacyl-synt_C"/>
    <property type="match status" value="1"/>
</dbReference>
<dbReference type="GO" id="GO:0006633">
    <property type="term" value="P:fatty acid biosynthetic process"/>
    <property type="evidence" value="ECO:0007669"/>
    <property type="project" value="TreeGrafter"/>
</dbReference>
<organism evidence="13 14">
    <name type="scientific">Madurella mycetomatis</name>
    <dbReference type="NCBI Taxonomy" id="100816"/>
    <lineage>
        <taxon>Eukaryota</taxon>
        <taxon>Fungi</taxon>
        <taxon>Dikarya</taxon>
        <taxon>Ascomycota</taxon>
        <taxon>Pezizomycotina</taxon>
        <taxon>Sordariomycetes</taxon>
        <taxon>Sordariomycetidae</taxon>
        <taxon>Sordariales</taxon>
        <taxon>Sordariales incertae sedis</taxon>
        <taxon>Madurella</taxon>
    </lineage>
</organism>
<dbReference type="PANTHER" id="PTHR43775:SF29">
    <property type="entry name" value="ASPERFURANONE POLYKETIDE SYNTHASE AFOG-RELATED"/>
    <property type="match status" value="1"/>
</dbReference>
<dbReference type="InterPro" id="IPR014030">
    <property type="entry name" value="Ketoacyl_synth_N"/>
</dbReference>
<protein>
    <submittedName>
        <fullName evidence="13">Lovastatin diketide synthase LovF</fullName>
    </submittedName>
</protein>
<dbReference type="InterPro" id="IPR049900">
    <property type="entry name" value="PKS_mFAS_DH"/>
</dbReference>
<evidence type="ECO:0000256" key="5">
    <source>
        <dbReference type="ARBA" id="ARBA00023002"/>
    </source>
</evidence>
<keyword evidence="6" id="KW-0511">Multifunctional enzyme</keyword>
<dbReference type="Gene3D" id="3.40.50.150">
    <property type="entry name" value="Vaccinia Virus protein VP39"/>
    <property type="match status" value="1"/>
</dbReference>
<dbReference type="SMART" id="SM00822">
    <property type="entry name" value="PKS_KR"/>
    <property type="match status" value="1"/>
</dbReference>
<dbReference type="PROSITE" id="PS52004">
    <property type="entry name" value="KS3_2"/>
    <property type="match status" value="1"/>
</dbReference>
<dbReference type="Pfam" id="PF00109">
    <property type="entry name" value="ketoacyl-synt"/>
    <property type="match status" value="1"/>
</dbReference>
<dbReference type="GO" id="GO:0004312">
    <property type="term" value="F:fatty acid synthase activity"/>
    <property type="evidence" value="ECO:0007669"/>
    <property type="project" value="TreeGrafter"/>
</dbReference>
<dbReference type="InterPro" id="IPR020843">
    <property type="entry name" value="ER"/>
</dbReference>
<evidence type="ECO:0000256" key="3">
    <source>
        <dbReference type="ARBA" id="ARBA00022679"/>
    </source>
</evidence>
<evidence type="ECO:0000256" key="8">
    <source>
        <dbReference type="PROSITE-ProRule" id="PRU01363"/>
    </source>
</evidence>
<dbReference type="Pfam" id="PF21089">
    <property type="entry name" value="PKS_DH_N"/>
    <property type="match status" value="1"/>
</dbReference>
<dbReference type="SUPFAM" id="SSF55048">
    <property type="entry name" value="Probable ACP-binding domain of malonyl-CoA ACP transacylase"/>
    <property type="match status" value="1"/>
</dbReference>
<feature type="active site" description="Proton donor; for dehydratase activity" evidence="8">
    <location>
        <position position="1193"/>
    </location>
</feature>
<keyword evidence="4" id="KW-0521">NADP</keyword>
<dbReference type="CDD" id="cd00833">
    <property type="entry name" value="PKS"/>
    <property type="match status" value="1"/>
</dbReference>
<dbReference type="Pfam" id="PF00698">
    <property type="entry name" value="Acyl_transf_1"/>
    <property type="match status" value="1"/>
</dbReference>
<comment type="caution">
    <text evidence="13">The sequence shown here is derived from an EMBL/GenBank/DDBJ whole genome shotgun (WGS) entry which is preliminary data.</text>
</comment>
<evidence type="ECO:0000259" key="12">
    <source>
        <dbReference type="PROSITE" id="PS52019"/>
    </source>
</evidence>
<dbReference type="InterPro" id="IPR036736">
    <property type="entry name" value="ACP-like_sf"/>
</dbReference>
<feature type="domain" description="Ketosynthase family 3 (KS3)" evidence="11">
    <location>
        <begin position="44"/>
        <end position="481"/>
    </location>
</feature>
<evidence type="ECO:0000256" key="4">
    <source>
        <dbReference type="ARBA" id="ARBA00022857"/>
    </source>
</evidence>
<dbReference type="Pfam" id="PF08659">
    <property type="entry name" value="KR"/>
    <property type="match status" value="1"/>
</dbReference>
<keyword evidence="2" id="KW-0597">Phosphoprotein</keyword>
<dbReference type="SUPFAM" id="SSF52151">
    <property type="entry name" value="FabD/lysophospholipase-like"/>
    <property type="match status" value="1"/>
</dbReference>
<feature type="active site" description="Proton acceptor; for dehydratase activity" evidence="8">
    <location>
        <position position="1008"/>
    </location>
</feature>
<evidence type="ECO:0000256" key="7">
    <source>
        <dbReference type="ARBA" id="ARBA00023315"/>
    </source>
</evidence>
<evidence type="ECO:0000256" key="1">
    <source>
        <dbReference type="ARBA" id="ARBA00022450"/>
    </source>
</evidence>
<dbReference type="InterPro" id="IPR036291">
    <property type="entry name" value="NAD(P)-bd_dom_sf"/>
</dbReference>
<dbReference type="InterPro" id="IPR042104">
    <property type="entry name" value="PKS_dehydratase_sf"/>
</dbReference>
<dbReference type="OrthoDB" id="329835at2759"/>
<dbReference type="InterPro" id="IPR020807">
    <property type="entry name" value="PKS_DH"/>
</dbReference>
<keyword evidence="5" id="KW-0560">Oxidoreductase</keyword>
<dbReference type="SMART" id="SM00823">
    <property type="entry name" value="PKS_PP"/>
    <property type="match status" value="1"/>
</dbReference>
<feature type="region of interest" description="N-terminal hotdog fold" evidence="8">
    <location>
        <begin position="978"/>
        <end position="1111"/>
    </location>
</feature>
<dbReference type="Pfam" id="PF14765">
    <property type="entry name" value="PS-DH"/>
    <property type="match status" value="1"/>
</dbReference>
<dbReference type="Pfam" id="PF16197">
    <property type="entry name" value="KAsynt_C_assoc"/>
    <property type="match status" value="1"/>
</dbReference>
<dbReference type="GO" id="GO:0016491">
    <property type="term" value="F:oxidoreductase activity"/>
    <property type="evidence" value="ECO:0007669"/>
    <property type="project" value="UniProtKB-KW"/>
</dbReference>
<keyword evidence="3" id="KW-0808">Transferase</keyword>
<dbReference type="PROSITE" id="PS50075">
    <property type="entry name" value="CARRIER"/>
    <property type="match status" value="1"/>
</dbReference>
<dbReference type="Gene3D" id="3.40.50.720">
    <property type="entry name" value="NAD(P)-binding Rossmann-like Domain"/>
    <property type="match status" value="2"/>
</dbReference>
<evidence type="ECO:0000313" key="14">
    <source>
        <dbReference type="Proteomes" id="UP000078237"/>
    </source>
</evidence>
<evidence type="ECO:0000256" key="6">
    <source>
        <dbReference type="ARBA" id="ARBA00023268"/>
    </source>
</evidence>
<evidence type="ECO:0000256" key="2">
    <source>
        <dbReference type="ARBA" id="ARBA00022553"/>
    </source>
</evidence>
<feature type="region of interest" description="Disordered" evidence="9">
    <location>
        <begin position="1"/>
        <end position="40"/>
    </location>
</feature>
<dbReference type="EMBL" id="LCTW02000208">
    <property type="protein sequence ID" value="KXX76480.1"/>
    <property type="molecule type" value="Genomic_DNA"/>
</dbReference>
<dbReference type="InterPro" id="IPR001227">
    <property type="entry name" value="Ac_transferase_dom_sf"/>
</dbReference>
<dbReference type="STRING" id="100816.A0A175VZM2"/>
<dbReference type="Gene3D" id="3.90.180.10">
    <property type="entry name" value="Medium-chain alcohol dehydrogenases, catalytic domain"/>
    <property type="match status" value="1"/>
</dbReference>
<dbReference type="GO" id="GO:0044550">
    <property type="term" value="P:secondary metabolite biosynthetic process"/>
    <property type="evidence" value="ECO:0007669"/>
    <property type="project" value="TreeGrafter"/>
</dbReference>
<dbReference type="SUPFAM" id="SSF53335">
    <property type="entry name" value="S-adenosyl-L-methionine-dependent methyltransferases"/>
    <property type="match status" value="1"/>
</dbReference>
<dbReference type="SUPFAM" id="SSF53901">
    <property type="entry name" value="Thiolase-like"/>
    <property type="match status" value="1"/>
</dbReference>
<dbReference type="InterPro" id="IPR032821">
    <property type="entry name" value="PKS_assoc"/>
</dbReference>
<dbReference type="CDD" id="cd02440">
    <property type="entry name" value="AdoMet_MTases"/>
    <property type="match status" value="1"/>
</dbReference>
<accession>A0A175VZM2</accession>